<evidence type="ECO:0000259" key="5">
    <source>
        <dbReference type="Pfam" id="PF03466"/>
    </source>
</evidence>
<evidence type="ECO:0000256" key="3">
    <source>
        <dbReference type="ARBA" id="ARBA00023125"/>
    </source>
</evidence>
<proteinExistence type="inferred from homology"/>
<gene>
    <name evidence="6" type="ORF">GCM10025778_35110</name>
</gene>
<evidence type="ECO:0000313" key="7">
    <source>
        <dbReference type="Proteomes" id="UP001501257"/>
    </source>
</evidence>
<evidence type="ECO:0000256" key="2">
    <source>
        <dbReference type="ARBA" id="ARBA00023015"/>
    </source>
</evidence>
<comment type="caution">
    <text evidence="6">The sequence shown here is derived from an EMBL/GenBank/DDBJ whole genome shotgun (WGS) entry which is preliminary data.</text>
</comment>
<comment type="similarity">
    <text evidence="1">Belongs to the LysR transcriptional regulatory family.</text>
</comment>
<dbReference type="EMBL" id="BAABLK010000092">
    <property type="protein sequence ID" value="GAA5228972.1"/>
    <property type="molecule type" value="Genomic_DNA"/>
</dbReference>
<accession>A0ABP9TTF1</accession>
<protein>
    <recommendedName>
        <fullName evidence="5">LysR substrate-binding domain-containing protein</fullName>
    </recommendedName>
</protein>
<sequence>MSKNSKLYETYRSSGDDQYPILPISALDGEEFVMYATNGPAYFYELLRSIFTLWQITPRSVQEIVEVYTMLQLVDSGIGMALVPSSTYRWVGSNTQLFRVPELEQHTINSTLIWKTESRNPALRRVLHLTEKLEYASSI</sequence>
<evidence type="ECO:0000256" key="4">
    <source>
        <dbReference type="ARBA" id="ARBA00023163"/>
    </source>
</evidence>
<evidence type="ECO:0000256" key="1">
    <source>
        <dbReference type="ARBA" id="ARBA00009437"/>
    </source>
</evidence>
<keyword evidence="4" id="KW-0804">Transcription</keyword>
<evidence type="ECO:0000313" key="6">
    <source>
        <dbReference type="EMBL" id="GAA5228972.1"/>
    </source>
</evidence>
<reference evidence="7" key="1">
    <citation type="journal article" date="2019" name="Int. J. Syst. Evol. Microbiol.">
        <title>The Global Catalogue of Microorganisms (GCM) 10K type strain sequencing project: providing services to taxonomists for standard genome sequencing and annotation.</title>
        <authorList>
            <consortium name="The Broad Institute Genomics Platform"/>
            <consortium name="The Broad Institute Genome Sequencing Center for Infectious Disease"/>
            <person name="Wu L."/>
            <person name="Ma J."/>
        </authorList>
    </citation>
    <scope>NUCLEOTIDE SEQUENCE [LARGE SCALE GENOMIC DNA]</scope>
    <source>
        <strain evidence="7">JCM 18952</strain>
    </source>
</reference>
<keyword evidence="3" id="KW-0238">DNA-binding</keyword>
<dbReference type="Proteomes" id="UP001501257">
    <property type="component" value="Unassembled WGS sequence"/>
</dbReference>
<dbReference type="PANTHER" id="PTHR30346">
    <property type="entry name" value="TRANSCRIPTIONAL DUAL REGULATOR HCAR-RELATED"/>
    <property type="match status" value="1"/>
</dbReference>
<dbReference type="InterPro" id="IPR005119">
    <property type="entry name" value="LysR_subst-bd"/>
</dbReference>
<keyword evidence="2" id="KW-0805">Transcription regulation</keyword>
<name>A0ABP9TTF1_9MICC</name>
<feature type="domain" description="LysR substrate-binding" evidence="5">
    <location>
        <begin position="21"/>
        <end position="129"/>
    </location>
</feature>
<organism evidence="6 7">
    <name type="scientific">Paeniglutamicibacter antarcticus</name>
    <dbReference type="NCBI Taxonomy" id="494023"/>
    <lineage>
        <taxon>Bacteria</taxon>
        <taxon>Bacillati</taxon>
        <taxon>Actinomycetota</taxon>
        <taxon>Actinomycetes</taxon>
        <taxon>Micrococcales</taxon>
        <taxon>Micrococcaceae</taxon>
        <taxon>Paeniglutamicibacter</taxon>
    </lineage>
</organism>
<dbReference type="Gene3D" id="3.40.190.10">
    <property type="entry name" value="Periplasmic binding protein-like II"/>
    <property type="match status" value="2"/>
</dbReference>
<dbReference type="SUPFAM" id="SSF53850">
    <property type="entry name" value="Periplasmic binding protein-like II"/>
    <property type="match status" value="1"/>
</dbReference>
<dbReference type="PANTHER" id="PTHR30346:SF0">
    <property type="entry name" value="HCA OPERON TRANSCRIPTIONAL ACTIVATOR HCAR"/>
    <property type="match status" value="1"/>
</dbReference>
<keyword evidence="7" id="KW-1185">Reference proteome</keyword>
<dbReference type="Pfam" id="PF03466">
    <property type="entry name" value="LysR_substrate"/>
    <property type="match status" value="1"/>
</dbReference>